<feature type="compositionally biased region" description="Polar residues" evidence="12">
    <location>
        <begin position="132"/>
        <end position="141"/>
    </location>
</feature>
<evidence type="ECO:0000256" key="3">
    <source>
        <dbReference type="ARBA" id="ARBA00019618"/>
    </source>
</evidence>
<dbReference type="InterPro" id="IPR021643">
    <property type="entry name" value="Mediator_Med13_N"/>
</dbReference>
<comment type="similarity">
    <text evidence="2 11">Belongs to the Mediator complex subunit 13 family.</text>
</comment>
<feature type="compositionally biased region" description="Low complexity" evidence="12">
    <location>
        <begin position="153"/>
        <end position="164"/>
    </location>
</feature>
<protein>
    <recommendedName>
        <fullName evidence="3 11">Mediator of RNA polymerase II transcription subunit 13</fullName>
    </recommendedName>
    <alternativeName>
        <fullName evidence="10 11">Mediator complex subunit 13</fullName>
    </alternativeName>
</protein>
<evidence type="ECO:0000256" key="4">
    <source>
        <dbReference type="ARBA" id="ARBA00022491"/>
    </source>
</evidence>
<feature type="region of interest" description="Disordered" evidence="12">
    <location>
        <begin position="415"/>
        <end position="438"/>
    </location>
</feature>
<keyword evidence="5 11" id="KW-0805">Transcription regulation</keyword>
<feature type="compositionally biased region" description="Polar residues" evidence="12">
    <location>
        <begin position="1362"/>
        <end position="1378"/>
    </location>
</feature>
<evidence type="ECO:0000256" key="7">
    <source>
        <dbReference type="ARBA" id="ARBA00023163"/>
    </source>
</evidence>
<dbReference type="Pfam" id="PF06333">
    <property type="entry name" value="Med13_C"/>
    <property type="match status" value="1"/>
</dbReference>
<keyword evidence="7 11" id="KW-0804">Transcription</keyword>
<evidence type="ECO:0000256" key="2">
    <source>
        <dbReference type="ARBA" id="ARBA00009354"/>
    </source>
</evidence>
<name>A0ABR1GYL2_9HYPO</name>
<evidence type="ECO:0000259" key="13">
    <source>
        <dbReference type="Pfam" id="PF06333"/>
    </source>
</evidence>
<evidence type="ECO:0000259" key="14">
    <source>
        <dbReference type="Pfam" id="PF11597"/>
    </source>
</evidence>
<dbReference type="Proteomes" id="UP001498476">
    <property type="component" value="Unassembled WGS sequence"/>
</dbReference>
<evidence type="ECO:0000259" key="15">
    <source>
        <dbReference type="Pfam" id="PF18296"/>
    </source>
</evidence>
<accession>A0ABR1GYL2</accession>
<feature type="domain" description="MID" evidence="15">
    <location>
        <begin position="1013"/>
        <end position="1185"/>
    </location>
</feature>
<keyword evidence="8 11" id="KW-0539">Nucleus</keyword>
<evidence type="ECO:0000256" key="10">
    <source>
        <dbReference type="ARBA" id="ARBA00032008"/>
    </source>
</evidence>
<dbReference type="InterPro" id="IPR051139">
    <property type="entry name" value="Mediator_complx_sub13"/>
</dbReference>
<comment type="caution">
    <text evidence="16">The sequence shown here is derived from an EMBL/GenBank/DDBJ whole genome shotgun (WGS) entry which is preliminary data.</text>
</comment>
<feature type="region of interest" description="Disordered" evidence="12">
    <location>
        <begin position="950"/>
        <end position="974"/>
    </location>
</feature>
<evidence type="ECO:0000313" key="16">
    <source>
        <dbReference type="EMBL" id="KAK7413901.1"/>
    </source>
</evidence>
<dbReference type="Pfam" id="PF11597">
    <property type="entry name" value="Med13_N"/>
    <property type="match status" value="1"/>
</dbReference>
<evidence type="ECO:0000256" key="5">
    <source>
        <dbReference type="ARBA" id="ARBA00023015"/>
    </source>
</evidence>
<dbReference type="PANTHER" id="PTHR48249:SF3">
    <property type="entry name" value="MEDIATOR OF RNA POLYMERASE II TRANSCRIPTION SUBUNIT 13"/>
    <property type="match status" value="1"/>
</dbReference>
<dbReference type="PANTHER" id="PTHR48249">
    <property type="entry name" value="MEDIATOR OF RNA POLYMERASE II TRANSCRIPTION SUBUNIT 13"/>
    <property type="match status" value="1"/>
</dbReference>
<keyword evidence="17" id="KW-1185">Reference proteome</keyword>
<evidence type="ECO:0000313" key="17">
    <source>
        <dbReference type="Proteomes" id="UP001498476"/>
    </source>
</evidence>
<gene>
    <name evidence="16" type="ORF">QQX98_007242</name>
</gene>
<evidence type="ECO:0000256" key="1">
    <source>
        <dbReference type="ARBA" id="ARBA00004123"/>
    </source>
</evidence>
<reference evidence="16 17" key="1">
    <citation type="journal article" date="2025" name="Microbiol. Resour. Announc.">
        <title>Draft genome sequences for Neonectria magnoliae and Neonectria punicea, canker pathogens of Liriodendron tulipifera and Acer saccharum in West Virginia.</title>
        <authorList>
            <person name="Petronek H.M."/>
            <person name="Kasson M.T."/>
            <person name="Metheny A.M."/>
            <person name="Stauder C.M."/>
            <person name="Lovett B."/>
            <person name="Lynch S.C."/>
            <person name="Garnas J.R."/>
            <person name="Kasson L.R."/>
            <person name="Stajich J.E."/>
        </authorList>
    </citation>
    <scope>NUCLEOTIDE SEQUENCE [LARGE SCALE GENOMIC DNA]</scope>
    <source>
        <strain evidence="16 17">NRRL 64653</strain>
    </source>
</reference>
<feature type="compositionally biased region" description="Low complexity" evidence="12">
    <location>
        <begin position="1384"/>
        <end position="1396"/>
    </location>
</feature>
<feature type="region of interest" description="Disordered" evidence="12">
    <location>
        <begin position="1362"/>
        <end position="1396"/>
    </location>
</feature>
<keyword evidence="6 11" id="KW-0010">Activator</keyword>
<feature type="domain" description="Mediator complex subunit Med13 C-terminal" evidence="13">
    <location>
        <begin position="1199"/>
        <end position="1506"/>
    </location>
</feature>
<dbReference type="EMBL" id="JAZAVJ010000116">
    <property type="protein sequence ID" value="KAK7413901.1"/>
    <property type="molecule type" value="Genomic_DNA"/>
</dbReference>
<evidence type="ECO:0000256" key="6">
    <source>
        <dbReference type="ARBA" id="ARBA00023159"/>
    </source>
</evidence>
<comment type="function">
    <text evidence="9 11">Component of the SRB8-11 complex. The SRB8-11 complex is a regulatory module of the Mediator complex which is itself involved in regulation of basal and activated RNA polymerase II-dependent transcription. The SRB8-11 complex may be involved in the transcriptional repression of a subset of genes regulated by Mediator. It may inhibit the association of the Mediator complex with RNA polymerase II to form the holoenzyme complex.</text>
</comment>
<dbReference type="InterPro" id="IPR009401">
    <property type="entry name" value="Med13_C"/>
</dbReference>
<sequence length="1517" mass="165272">METGEYETNTLLVNNVASVAFRVYEPSSDQSQSFHLAALEIEGALRDQGHIVSYDANRRGIWAFQINSGDEATDALTRLPDATLEACGHNLAMGEEGSFEPITLQKSRAVGGGTLSTPKSSSSAGPGMESSQRGSFSSPTQLPVAASQDGDARATTTSTSDSKTAQAALKTIYEHFIAAILSAVSFAFCTESTAIPLNYRTVLIPPPAPSHQVSDVHSARHDPILGTFRTYMTTTGSLIISLYFSPCNSLSSLEDVVAANLMPPNRPILAAPFGVFAAKQASPNGENATAPDTGLAQTPNTQALSFRGIPDSQDSIWKQKCLKALQLRGLGSSSFRTLSWVNLMVSRRTPQDAENEVKRPQATVPWPGSLCFRKKAVEISTTSRVGDNILKGHEECHDPLGDARGWFNAGPERDEKLAKRKAERRPVAPKDINGFDLQVQKRSGQSPLALQRPSAVAAGVMYPTPPDAIQQQHPGMASSLDGTISSPGNLPPTAAVVDMDTVMSMTHHISDVFNDGWGTAEPKRDRSDSNLLGEGDNMFGELGGDEFIDHDVTEDDFDFFDQQPGRVDLDLSMGDFEPHLPPQVPQLAPLVSHIDPGPQRIDVEPTQKPKMDIDDAVFAKPELKHARSSLNDEASHRGRTEKPASTKRESSPFDPDTVFKRVRASLMGSMDDQEVHSLGPRRNSIFQKVDFDPKLPMINKKYEQGGTYDFMTDRDTTMLKRDPAIPPEQEYLERHGKLNKKLKEVPLPAGSLMKTFAGIEPPTSHPSPTRFDSSAFGVDDSDFESDGDDSSSMSEGPASPIKSSVKRAIIDDDAISQTTSLKEVDTSDEPPEELALELPRLSKPEPPEISLHRFFSDPEPLTLDLGLADEDLIQVAQLITEQAATGSLEIGIDQQGELKTSLTNIKGHELTIARSSLQVLQSIIPTSVGGARPIRLKGYLDVSDVPLLGQPNRLQPRPVPGRDPNAEQMRPNNLYQIPGPHLEVRRSDTKLSVLPSAVTFWASLGLAPSPGSKHINALCVFPGWRGMADQVDTFLCRLKSVYESLKLGTFSNMTLSGDLEDGILPYEIDRISTSPDATVTGHGSALFESIEALRSPLSEWTAKEKNLVIYFVYSPDNPGSIIEACIAFQRCFEMYRKTLVSRRESPQNELVLQLVPTDFLSSTTSLVVPPPADLVNLCMETYDRCTLFLGSEFGGPTPAPGIMLEQPLPRIIDFKLTNSPSASLMHENSCIHVAYAQSIDQRWITAAWTDNRGQQQASASYCLSRKGKPPSTSMNEVAHEIWESTLDLISTWKVHWRIIITKSGPMDQAEMEFWVDLARTESKASVTMILMTVDTSPSLQLVPPIVKVPHTVTSTFYSTPVSTPQANILSPEQSNTPATPMRDANAAAATPGADSAGEADSDAFLIDATDQTWGAVAGHRLSNSTTLLEIRPALVSGYLIKRVGNKIEDPPVVMEVNLVHTGATPRAYEPLLREMLSYFRGLGTLARARGVVDKESDVRPWHIAAAEKGVRALYLLL</sequence>
<evidence type="ECO:0000256" key="12">
    <source>
        <dbReference type="SAM" id="MobiDB-lite"/>
    </source>
</evidence>
<proteinExistence type="inferred from homology"/>
<feature type="region of interest" description="Disordered" evidence="12">
    <location>
        <begin position="107"/>
        <end position="164"/>
    </location>
</feature>
<dbReference type="Pfam" id="PF18296">
    <property type="entry name" value="MID_MedPIWI"/>
    <property type="match status" value="1"/>
</dbReference>
<feature type="compositionally biased region" description="Acidic residues" evidence="12">
    <location>
        <begin position="779"/>
        <end position="789"/>
    </location>
</feature>
<keyword evidence="4 11" id="KW-0678">Repressor</keyword>
<dbReference type="InterPro" id="IPR041285">
    <property type="entry name" value="MID_MedPIWI"/>
</dbReference>
<feature type="region of interest" description="Disordered" evidence="12">
    <location>
        <begin position="626"/>
        <end position="656"/>
    </location>
</feature>
<comment type="subunit">
    <text evidence="11">Component of the SRB8-11 complex, which itself associates with the Mediator complex.</text>
</comment>
<comment type="subcellular location">
    <subcellularLocation>
        <location evidence="1 11">Nucleus</location>
    </subcellularLocation>
</comment>
<feature type="region of interest" description="Disordered" evidence="12">
    <location>
        <begin position="758"/>
        <end position="804"/>
    </location>
</feature>
<feature type="compositionally biased region" description="Basic and acidic residues" evidence="12">
    <location>
        <begin position="633"/>
        <end position="651"/>
    </location>
</feature>
<organism evidence="16 17">
    <name type="scientific">Neonectria punicea</name>
    <dbReference type="NCBI Taxonomy" id="979145"/>
    <lineage>
        <taxon>Eukaryota</taxon>
        <taxon>Fungi</taxon>
        <taxon>Dikarya</taxon>
        <taxon>Ascomycota</taxon>
        <taxon>Pezizomycotina</taxon>
        <taxon>Sordariomycetes</taxon>
        <taxon>Hypocreomycetidae</taxon>
        <taxon>Hypocreales</taxon>
        <taxon>Nectriaceae</taxon>
        <taxon>Neonectria</taxon>
    </lineage>
</organism>
<feature type="domain" description="Mediator complex subunit Med13 N-terminal" evidence="14">
    <location>
        <begin position="8"/>
        <end position="374"/>
    </location>
</feature>
<evidence type="ECO:0000256" key="9">
    <source>
        <dbReference type="ARBA" id="ARBA00025661"/>
    </source>
</evidence>
<evidence type="ECO:0000256" key="11">
    <source>
        <dbReference type="RuleBase" id="RU364134"/>
    </source>
</evidence>
<evidence type="ECO:0000256" key="8">
    <source>
        <dbReference type="ARBA" id="ARBA00023242"/>
    </source>
</evidence>
<feature type="compositionally biased region" description="Low complexity" evidence="12">
    <location>
        <begin position="120"/>
        <end position="131"/>
    </location>
</feature>